<feature type="domain" description="Sulfatase N-terminal" evidence="6">
    <location>
        <begin position="30"/>
        <end position="356"/>
    </location>
</feature>
<evidence type="ECO:0000313" key="7">
    <source>
        <dbReference type="EMBL" id="MDO6422565.1"/>
    </source>
</evidence>
<evidence type="ECO:0000256" key="4">
    <source>
        <dbReference type="ARBA" id="ARBA00022837"/>
    </source>
</evidence>
<name>A0AAW7X409_9GAMM</name>
<organism evidence="7 8">
    <name type="scientific">Saccharophagus degradans</name>
    <dbReference type="NCBI Taxonomy" id="86304"/>
    <lineage>
        <taxon>Bacteria</taxon>
        <taxon>Pseudomonadati</taxon>
        <taxon>Pseudomonadota</taxon>
        <taxon>Gammaproteobacteria</taxon>
        <taxon>Cellvibrionales</taxon>
        <taxon>Cellvibrionaceae</taxon>
        <taxon>Saccharophagus</taxon>
    </lineage>
</organism>
<dbReference type="GO" id="GO:0046872">
    <property type="term" value="F:metal ion binding"/>
    <property type="evidence" value="ECO:0007669"/>
    <property type="project" value="UniProtKB-KW"/>
</dbReference>
<proteinExistence type="inferred from homology"/>
<gene>
    <name evidence="7" type="ORF">Q4521_08780</name>
</gene>
<feature type="chain" id="PRO_5043488183" evidence="5">
    <location>
        <begin position="22"/>
        <end position="472"/>
    </location>
</feature>
<comment type="caution">
    <text evidence="7">The sequence shown here is derived from an EMBL/GenBank/DDBJ whole genome shotgun (WGS) entry which is preliminary data.</text>
</comment>
<dbReference type="InterPro" id="IPR000917">
    <property type="entry name" value="Sulfatase_N"/>
</dbReference>
<evidence type="ECO:0000313" key="8">
    <source>
        <dbReference type="Proteomes" id="UP001169760"/>
    </source>
</evidence>
<dbReference type="Gene3D" id="3.40.720.10">
    <property type="entry name" value="Alkaline Phosphatase, subunit A"/>
    <property type="match status" value="1"/>
</dbReference>
<evidence type="ECO:0000256" key="3">
    <source>
        <dbReference type="ARBA" id="ARBA00022801"/>
    </source>
</evidence>
<keyword evidence="4" id="KW-0106">Calcium</keyword>
<reference evidence="7" key="1">
    <citation type="submission" date="2023-07" db="EMBL/GenBank/DDBJ databases">
        <title>Genome content predicts the carbon catabolic preferences of heterotrophic bacteria.</title>
        <authorList>
            <person name="Gralka M."/>
        </authorList>
    </citation>
    <scope>NUCLEOTIDE SEQUENCE</scope>
    <source>
        <strain evidence="7">I3M17_2</strain>
    </source>
</reference>
<dbReference type="SUPFAM" id="SSF53649">
    <property type="entry name" value="Alkaline phosphatase-like"/>
    <property type="match status" value="1"/>
</dbReference>
<dbReference type="InterPro" id="IPR017850">
    <property type="entry name" value="Alkaline_phosphatase_core_sf"/>
</dbReference>
<dbReference type="PANTHER" id="PTHR42693">
    <property type="entry name" value="ARYLSULFATASE FAMILY MEMBER"/>
    <property type="match status" value="1"/>
</dbReference>
<dbReference type="AlphaFoldDB" id="A0AAW7X409"/>
<evidence type="ECO:0000256" key="5">
    <source>
        <dbReference type="SAM" id="SignalP"/>
    </source>
</evidence>
<dbReference type="EMBL" id="JAUOPB010000006">
    <property type="protein sequence ID" value="MDO6422565.1"/>
    <property type="molecule type" value="Genomic_DNA"/>
</dbReference>
<evidence type="ECO:0000259" key="6">
    <source>
        <dbReference type="Pfam" id="PF00884"/>
    </source>
</evidence>
<dbReference type="GO" id="GO:0004065">
    <property type="term" value="F:arylsulfatase activity"/>
    <property type="evidence" value="ECO:0007669"/>
    <property type="project" value="TreeGrafter"/>
</dbReference>
<comment type="similarity">
    <text evidence="1">Belongs to the sulfatase family.</text>
</comment>
<sequence length="472" mass="52932">MNIIKLISVLFCAVFALQACAESTSVTKKPNIVLIFSDDAGYSDFGFTGSKEIRTPSLDQLASEGTVFTQAYVSDPTCGPSRAGLMTGKYQQRFGYEENNVPGFMSPVSALNGDDMGLPLSETTMANVLKEQGYQTAIFGKWHLGNADRYHPMKRGFDYFYGFRGGDRSYFAYPANHENANNPLFLDKRLERGFGVYEEPSIYLTDALAVETNKFIESSVKEGKPFFTFVSFNAPHTPMEATEADLAQYPELKGKRKTYAAMMLAMDRATGAILNKLEALGVADNTIVIFTNDNGGPTDKNASINRPLSGTKSNHLEGGIRVPYVIKWPGVLAPNSEYALPVSTLDLLPTLYAAAGGDSNKLTEIDGVDLKEFITGNNKGRPHQYLYWKKDARAVIRKGDWKLIRYPDRPAELYYISNQDVGEHNNLAAQEPARYTALYKELFEWELTLERPLWMLEKKYEKYDIDRMDSYR</sequence>
<dbReference type="PROSITE" id="PS00523">
    <property type="entry name" value="SULFATASE_1"/>
    <property type="match status" value="1"/>
</dbReference>
<keyword evidence="5" id="KW-0732">Signal</keyword>
<dbReference type="InterPro" id="IPR024607">
    <property type="entry name" value="Sulfatase_CS"/>
</dbReference>
<protein>
    <submittedName>
        <fullName evidence="7">Sulfatase-like hydrolase/transferase</fullName>
    </submittedName>
</protein>
<accession>A0AAW7X409</accession>
<dbReference type="Proteomes" id="UP001169760">
    <property type="component" value="Unassembled WGS sequence"/>
</dbReference>
<feature type="signal peptide" evidence="5">
    <location>
        <begin position="1"/>
        <end position="21"/>
    </location>
</feature>
<evidence type="ECO:0000256" key="1">
    <source>
        <dbReference type="ARBA" id="ARBA00008779"/>
    </source>
</evidence>
<keyword evidence="2" id="KW-0479">Metal-binding</keyword>
<dbReference type="PROSITE" id="PS51257">
    <property type="entry name" value="PROKAR_LIPOPROTEIN"/>
    <property type="match status" value="1"/>
</dbReference>
<dbReference type="PANTHER" id="PTHR42693:SF53">
    <property type="entry name" value="ENDO-4-O-SULFATASE"/>
    <property type="match status" value="1"/>
</dbReference>
<evidence type="ECO:0000256" key="2">
    <source>
        <dbReference type="ARBA" id="ARBA00022723"/>
    </source>
</evidence>
<dbReference type="InterPro" id="IPR050738">
    <property type="entry name" value="Sulfatase"/>
</dbReference>
<dbReference type="Pfam" id="PF00884">
    <property type="entry name" value="Sulfatase"/>
    <property type="match status" value="1"/>
</dbReference>
<keyword evidence="3 7" id="KW-0378">Hydrolase</keyword>
<dbReference type="RefSeq" id="WP_303492537.1">
    <property type="nucleotide sequence ID" value="NZ_JAUOPB010000006.1"/>
</dbReference>
<dbReference type="Gene3D" id="3.30.1120.10">
    <property type="match status" value="1"/>
</dbReference>